<evidence type="ECO:0000313" key="8">
    <source>
        <dbReference type="EMBL" id="MDV7267047.1"/>
    </source>
</evidence>
<proteinExistence type="inferred from homology"/>
<evidence type="ECO:0000256" key="1">
    <source>
        <dbReference type="ARBA" id="ARBA00010617"/>
    </source>
</evidence>
<dbReference type="GO" id="GO:0004497">
    <property type="term" value="F:monooxygenase activity"/>
    <property type="evidence" value="ECO:0007669"/>
    <property type="project" value="UniProtKB-KW"/>
</dbReference>
<reference evidence="8" key="1">
    <citation type="submission" date="2023-10" db="EMBL/GenBank/DDBJ databases">
        <title>Development of a sustainable strategy for remediation of hydrocarbon-contaminated territories based on the waste exchange concept.</title>
        <authorList>
            <person name="Krivoruchko A."/>
        </authorList>
    </citation>
    <scope>NUCLEOTIDE SEQUENCE</scope>
    <source>
        <strain evidence="8">IEGM 68</strain>
    </source>
</reference>
<dbReference type="PANTHER" id="PTHR46696:SF6">
    <property type="entry name" value="P450, PUTATIVE (EUROFUNG)-RELATED"/>
    <property type="match status" value="1"/>
</dbReference>
<dbReference type="PRINTS" id="PR00359">
    <property type="entry name" value="BP450"/>
</dbReference>
<dbReference type="GO" id="GO:0016705">
    <property type="term" value="F:oxidoreductase activity, acting on paired donors, with incorporation or reduction of molecular oxygen"/>
    <property type="evidence" value="ECO:0007669"/>
    <property type="project" value="InterPro"/>
</dbReference>
<dbReference type="AlphaFoldDB" id="A0AAE4V274"/>
<dbReference type="Pfam" id="PF00067">
    <property type="entry name" value="p450"/>
    <property type="match status" value="2"/>
</dbReference>
<dbReference type="Gene3D" id="1.10.630.10">
    <property type="entry name" value="Cytochrome P450"/>
    <property type="match status" value="1"/>
</dbReference>
<evidence type="ECO:0000256" key="5">
    <source>
        <dbReference type="ARBA" id="ARBA00023004"/>
    </source>
</evidence>
<comment type="caution">
    <text evidence="8">The sequence shown here is derived from an EMBL/GenBank/DDBJ whole genome shotgun (WGS) entry which is preliminary data.</text>
</comment>
<dbReference type="GO" id="GO:0005506">
    <property type="term" value="F:iron ion binding"/>
    <property type="evidence" value="ECO:0007669"/>
    <property type="project" value="InterPro"/>
</dbReference>
<evidence type="ECO:0000256" key="6">
    <source>
        <dbReference type="ARBA" id="ARBA00023033"/>
    </source>
</evidence>
<dbReference type="PROSITE" id="PS00086">
    <property type="entry name" value="CYTOCHROME_P450"/>
    <property type="match status" value="1"/>
</dbReference>
<keyword evidence="4 7" id="KW-0560">Oxidoreductase</keyword>
<gene>
    <name evidence="8" type="ORF">R4315_21190</name>
</gene>
<sequence length="407" mass="45661">MTQNPSVQPFKRDMFSDFDFEDPEFNERFDEVLNEMAAKCPVAHSQTGHGYKVINTYKDVKKAAQDWRTFSSAKGYAVNRPEGTPTILPEESDPPYHDKWRKALNPFFSPTTVAGFEDQIRTIANELIDNFETKGSCNFVRDFSAHLPGMVFFRCVMGVPEADLPELFEGIDKGTFGPVEERPQYFMKVNDYLSEYLEMRSKEAPRGDVVDIVNAGVTREDGEPAPWEDKVAIVLDLVFGGLATTTHAMTAAVNYLAQHEDVRKELCDNPGLIPQAVEEFVRLFAPVVAPARYVTQDTTLGDLELREGDWIALNYAAVSRDPATTDDPTTLDIHRKGVVHTAFGMGPHRCLGSHLARLELKVTLEEFLRRIPNFHITEGTSVKTETGQLRTTTSLEITFDVDDEAKG</sequence>
<dbReference type="Proteomes" id="UP001185863">
    <property type="component" value="Unassembled WGS sequence"/>
</dbReference>
<keyword evidence="5 7" id="KW-0408">Iron</keyword>
<protein>
    <submittedName>
        <fullName evidence="8">Cytochrome P450</fullName>
    </submittedName>
</protein>
<comment type="similarity">
    <text evidence="1 7">Belongs to the cytochrome P450 family.</text>
</comment>
<dbReference type="InterPro" id="IPR036396">
    <property type="entry name" value="Cyt_P450_sf"/>
</dbReference>
<dbReference type="RefSeq" id="WP_317746776.1">
    <property type="nucleotide sequence ID" value="NZ_JAWLUP010000068.1"/>
</dbReference>
<name>A0AAE4V274_9NOCA</name>
<dbReference type="GO" id="GO:0020037">
    <property type="term" value="F:heme binding"/>
    <property type="evidence" value="ECO:0007669"/>
    <property type="project" value="InterPro"/>
</dbReference>
<evidence type="ECO:0000256" key="2">
    <source>
        <dbReference type="ARBA" id="ARBA00022617"/>
    </source>
</evidence>
<dbReference type="EMBL" id="JAWLUP010000068">
    <property type="protein sequence ID" value="MDV7267047.1"/>
    <property type="molecule type" value="Genomic_DNA"/>
</dbReference>
<keyword evidence="3 7" id="KW-0479">Metal-binding</keyword>
<accession>A0AAE4V274</accession>
<dbReference type="InterPro" id="IPR017972">
    <property type="entry name" value="Cyt_P450_CS"/>
</dbReference>
<organism evidence="8 9">
    <name type="scientific">Rhodococcus oxybenzonivorans</name>
    <dbReference type="NCBI Taxonomy" id="1990687"/>
    <lineage>
        <taxon>Bacteria</taxon>
        <taxon>Bacillati</taxon>
        <taxon>Actinomycetota</taxon>
        <taxon>Actinomycetes</taxon>
        <taxon>Mycobacteriales</taxon>
        <taxon>Nocardiaceae</taxon>
        <taxon>Rhodococcus</taxon>
    </lineage>
</organism>
<keyword evidence="2 7" id="KW-0349">Heme</keyword>
<keyword evidence="6 7" id="KW-0503">Monooxygenase</keyword>
<dbReference type="InterPro" id="IPR002397">
    <property type="entry name" value="Cyt_P450_B"/>
</dbReference>
<evidence type="ECO:0000256" key="3">
    <source>
        <dbReference type="ARBA" id="ARBA00022723"/>
    </source>
</evidence>
<evidence type="ECO:0000256" key="7">
    <source>
        <dbReference type="RuleBase" id="RU000461"/>
    </source>
</evidence>
<dbReference type="PRINTS" id="PR00385">
    <property type="entry name" value="P450"/>
</dbReference>
<dbReference type="InterPro" id="IPR001128">
    <property type="entry name" value="Cyt_P450"/>
</dbReference>
<evidence type="ECO:0000256" key="4">
    <source>
        <dbReference type="ARBA" id="ARBA00023002"/>
    </source>
</evidence>
<evidence type="ECO:0000313" key="9">
    <source>
        <dbReference type="Proteomes" id="UP001185863"/>
    </source>
</evidence>
<dbReference type="PANTHER" id="PTHR46696">
    <property type="entry name" value="P450, PUTATIVE (EUROFUNG)-RELATED"/>
    <property type="match status" value="1"/>
</dbReference>
<dbReference type="SUPFAM" id="SSF48264">
    <property type="entry name" value="Cytochrome P450"/>
    <property type="match status" value="1"/>
</dbReference>